<dbReference type="EMBL" id="JACEIK010004811">
    <property type="protein sequence ID" value="MCD9646475.1"/>
    <property type="molecule type" value="Genomic_DNA"/>
</dbReference>
<protein>
    <submittedName>
        <fullName evidence="1">D-arabinose 1-dehydrogenase (NAD(P)(+))</fullName>
    </submittedName>
</protein>
<keyword evidence="2" id="KW-1185">Reference proteome</keyword>
<feature type="non-terminal residue" evidence="1">
    <location>
        <position position="1"/>
    </location>
</feature>
<dbReference type="InterPro" id="IPR014721">
    <property type="entry name" value="Ribsml_uS5_D2-typ_fold_subgr"/>
</dbReference>
<dbReference type="Proteomes" id="UP000823775">
    <property type="component" value="Unassembled WGS sequence"/>
</dbReference>
<sequence length="166" mass="18355">VAARILQDTAMGKHQTSHGLSGARRLRDAIVLGYQLQRITGKDIAIPEWYSLAQNELSSRTQLPNKEVLDNSNLTRQSDYFAILHGDHQGLPDTLGFLKSLAEIQSTGSPQNNNKLQSREHLAAAAMFNWEEDIFVSRAPGRLDVMGGIADYSGSLVLQVNFLFAF</sequence>
<proteinExistence type="predicted"/>
<accession>A0ABS8VGR2</accession>
<name>A0ABS8VGR2_DATST</name>
<reference evidence="1 2" key="1">
    <citation type="journal article" date="2021" name="BMC Genomics">
        <title>Datura genome reveals duplications of psychoactive alkaloid biosynthetic genes and high mutation rate following tissue culture.</title>
        <authorList>
            <person name="Rajewski A."/>
            <person name="Carter-House D."/>
            <person name="Stajich J."/>
            <person name="Litt A."/>
        </authorList>
    </citation>
    <scope>NUCLEOTIDE SEQUENCE [LARGE SCALE GENOMIC DNA]</scope>
    <source>
        <strain evidence="1">AR-01</strain>
    </source>
</reference>
<dbReference type="PANTHER" id="PTHR38134:SF2">
    <property type="entry name" value="GALACTOKINASE"/>
    <property type="match status" value="1"/>
</dbReference>
<dbReference type="Gene3D" id="3.30.230.10">
    <property type="match status" value="1"/>
</dbReference>
<dbReference type="PANTHER" id="PTHR38134">
    <property type="entry name" value="SLR1395 PROTEIN"/>
    <property type="match status" value="1"/>
</dbReference>
<dbReference type="InterPro" id="IPR053205">
    <property type="entry name" value="GHMP_kinase_L-arabinokinase"/>
</dbReference>
<organism evidence="1 2">
    <name type="scientific">Datura stramonium</name>
    <name type="common">Jimsonweed</name>
    <name type="synonym">Common thornapple</name>
    <dbReference type="NCBI Taxonomy" id="4076"/>
    <lineage>
        <taxon>Eukaryota</taxon>
        <taxon>Viridiplantae</taxon>
        <taxon>Streptophyta</taxon>
        <taxon>Embryophyta</taxon>
        <taxon>Tracheophyta</taxon>
        <taxon>Spermatophyta</taxon>
        <taxon>Magnoliopsida</taxon>
        <taxon>eudicotyledons</taxon>
        <taxon>Gunneridae</taxon>
        <taxon>Pentapetalae</taxon>
        <taxon>asterids</taxon>
        <taxon>lamiids</taxon>
        <taxon>Solanales</taxon>
        <taxon>Solanaceae</taxon>
        <taxon>Solanoideae</taxon>
        <taxon>Datureae</taxon>
        <taxon>Datura</taxon>
    </lineage>
</organism>
<gene>
    <name evidence="1" type="primary">ARA1_3</name>
    <name evidence="1" type="ORF">HAX54_036346</name>
</gene>
<evidence type="ECO:0000313" key="2">
    <source>
        <dbReference type="Proteomes" id="UP000823775"/>
    </source>
</evidence>
<comment type="caution">
    <text evidence="1">The sequence shown here is derived from an EMBL/GenBank/DDBJ whole genome shotgun (WGS) entry which is preliminary data.</text>
</comment>
<evidence type="ECO:0000313" key="1">
    <source>
        <dbReference type="EMBL" id="MCD9646475.1"/>
    </source>
</evidence>